<evidence type="ECO:0000256" key="6">
    <source>
        <dbReference type="ARBA" id="ARBA00023242"/>
    </source>
</evidence>
<dbReference type="InterPro" id="IPR001138">
    <property type="entry name" value="Zn2Cys6_DnaBD"/>
</dbReference>
<dbReference type="PANTHER" id="PTHR47659:SF4">
    <property type="entry name" value="ZN(II)2CYS6 TRANSCRIPTION FACTOR (EUROFUNG)"/>
    <property type="match status" value="1"/>
</dbReference>
<evidence type="ECO:0000256" key="4">
    <source>
        <dbReference type="ARBA" id="ARBA00023125"/>
    </source>
</evidence>
<dbReference type="SUPFAM" id="SSF55785">
    <property type="entry name" value="PYP-like sensor domain (PAS domain)"/>
    <property type="match status" value="1"/>
</dbReference>
<organism evidence="10 11">
    <name type="scientific">Cutaneotrichosporon oleaginosum</name>
    <dbReference type="NCBI Taxonomy" id="879819"/>
    <lineage>
        <taxon>Eukaryota</taxon>
        <taxon>Fungi</taxon>
        <taxon>Dikarya</taxon>
        <taxon>Basidiomycota</taxon>
        <taxon>Agaricomycotina</taxon>
        <taxon>Tremellomycetes</taxon>
        <taxon>Trichosporonales</taxon>
        <taxon>Trichosporonaceae</taxon>
        <taxon>Cutaneotrichosporon</taxon>
    </lineage>
</organism>
<feature type="region of interest" description="Disordered" evidence="8">
    <location>
        <begin position="388"/>
        <end position="544"/>
    </location>
</feature>
<accession>A0A0J0XXV0</accession>
<dbReference type="InterPro" id="IPR035965">
    <property type="entry name" value="PAS-like_dom_sf"/>
</dbReference>
<feature type="region of interest" description="Disordered" evidence="8">
    <location>
        <begin position="1"/>
        <end position="93"/>
    </location>
</feature>
<keyword evidence="3" id="KW-0805">Transcription regulation</keyword>
<feature type="compositionally biased region" description="Low complexity" evidence="8">
    <location>
        <begin position="226"/>
        <end position="235"/>
    </location>
</feature>
<keyword evidence="4" id="KW-0238">DNA-binding</keyword>
<feature type="compositionally biased region" description="Basic and acidic residues" evidence="8">
    <location>
        <begin position="118"/>
        <end position="127"/>
    </location>
</feature>
<feature type="compositionally biased region" description="Pro residues" evidence="8">
    <location>
        <begin position="216"/>
        <end position="225"/>
    </location>
</feature>
<dbReference type="Gene3D" id="3.30.450.20">
    <property type="entry name" value="PAS domain"/>
    <property type="match status" value="1"/>
</dbReference>
<dbReference type="GO" id="GO:0000981">
    <property type="term" value="F:DNA-binding transcription factor activity, RNA polymerase II-specific"/>
    <property type="evidence" value="ECO:0007669"/>
    <property type="project" value="InterPro"/>
</dbReference>
<dbReference type="GO" id="GO:0003677">
    <property type="term" value="F:DNA binding"/>
    <property type="evidence" value="ECO:0007669"/>
    <property type="project" value="UniProtKB-KW"/>
</dbReference>
<evidence type="ECO:0000313" key="10">
    <source>
        <dbReference type="EMBL" id="KLT45883.1"/>
    </source>
</evidence>
<dbReference type="STRING" id="879819.A0A0J0XXV0"/>
<feature type="region of interest" description="Disordered" evidence="8">
    <location>
        <begin position="117"/>
        <end position="241"/>
    </location>
</feature>
<feature type="compositionally biased region" description="Pro residues" evidence="8">
    <location>
        <begin position="522"/>
        <end position="535"/>
    </location>
</feature>
<dbReference type="PROSITE" id="PS50048">
    <property type="entry name" value="ZN2_CY6_FUNGAL_2"/>
    <property type="match status" value="1"/>
</dbReference>
<dbReference type="AlphaFoldDB" id="A0A0J0XXV0"/>
<name>A0A0J0XXV0_9TREE</name>
<dbReference type="GO" id="GO:0008270">
    <property type="term" value="F:zinc ion binding"/>
    <property type="evidence" value="ECO:0007669"/>
    <property type="project" value="InterPro"/>
</dbReference>
<evidence type="ECO:0000256" key="8">
    <source>
        <dbReference type="SAM" id="MobiDB-lite"/>
    </source>
</evidence>
<dbReference type="InterPro" id="IPR050335">
    <property type="entry name" value="ERT1_acuK_gluconeogen_tf"/>
</dbReference>
<evidence type="ECO:0000256" key="1">
    <source>
        <dbReference type="ARBA" id="ARBA00022723"/>
    </source>
</evidence>
<dbReference type="SUPFAM" id="SSF57701">
    <property type="entry name" value="Zn2/Cys6 DNA-binding domain"/>
    <property type="match status" value="1"/>
</dbReference>
<dbReference type="OrthoDB" id="411251at2759"/>
<dbReference type="EMBL" id="KQ087179">
    <property type="protein sequence ID" value="KLT45883.1"/>
    <property type="molecule type" value="Genomic_DNA"/>
</dbReference>
<feature type="compositionally biased region" description="Low complexity" evidence="8">
    <location>
        <begin position="61"/>
        <end position="81"/>
    </location>
</feature>
<feature type="compositionally biased region" description="Low complexity" evidence="8">
    <location>
        <begin position="444"/>
        <end position="455"/>
    </location>
</feature>
<keyword evidence="11" id="KW-1185">Reference proteome</keyword>
<keyword evidence="2" id="KW-0862">Zinc</keyword>
<dbReference type="PANTHER" id="PTHR47659">
    <property type="entry name" value="ZN(II)2CYS6 TRANSCRIPTION FACTOR (EUROFUNG)-RELATED"/>
    <property type="match status" value="1"/>
</dbReference>
<keyword evidence="6" id="KW-0539">Nucleus</keyword>
<feature type="compositionally biased region" description="Pro residues" evidence="8">
    <location>
        <begin position="147"/>
        <end position="157"/>
    </location>
</feature>
<reference evidence="10 11" key="1">
    <citation type="submission" date="2015-03" db="EMBL/GenBank/DDBJ databases">
        <title>Genomics and transcriptomics of the oil-accumulating basidiomycete yeast T. oleaginosus allow insights into substrate utilization and the diverse evolutionary trajectories of mating systems in fungi.</title>
        <authorList>
            <consortium name="DOE Joint Genome Institute"/>
            <person name="Kourist R."/>
            <person name="Kracht O."/>
            <person name="Bracharz F."/>
            <person name="Lipzen A."/>
            <person name="Nolan M."/>
            <person name="Ohm R."/>
            <person name="Grigoriev I."/>
            <person name="Sun S."/>
            <person name="Heitman J."/>
            <person name="Bruck T."/>
            <person name="Nowrousian M."/>
        </authorList>
    </citation>
    <scope>NUCLEOTIDE SEQUENCE [LARGE SCALE GENOMIC DNA]</scope>
    <source>
        <strain evidence="10 11">IBC0246</strain>
    </source>
</reference>
<sequence>MSNRPALGRGSSWFDGPGARPILGESGPSTAATHASPRHDDPSYGGSTGGGEGYESHQPRVVGSGSSGAPQPSHSAPAQPVIRRVGNKANVSSACGPCKRAHLACDPARPCKRCVNIGKEDQCEDVPHKKRGRPKVNKTPSIDPYARPVPRPAPPPSASVEDRKWRPSSGYDSPYTTTSPPVQLGALAPRMPSPPPRAPMVGPPGPYESASASPYSAPPSGPASAPPTAHSSAHGQYDDRPQPTFTLFCSTDLKILRATADCYRFLGFHAHELLNLDLLRWIHPADQHLINQDRDQLLNVSYLPTSPHTSRETHVAIVTANEHELKSPAAGMVDPYPNQTVRMFHGDGGLYPFNIRMHLGGGLGGSLWQQETLGRIYLVVSCLPVPSEAVHDPQGRRPSQYPAGAAPPPTAGGLPSFSSIAAAADAPGSSTYHRPLSAHGPGGSYYSRPSTSSSAPYPPGPTGPSLSPRAPSPGGPGAYSRYHSYPPPHPHPGGFYMPPGSSSYDRRPDTHPDEWRRHGQPLPSPSAPGSAPPLPDYRRGWDRQ</sequence>
<dbReference type="PROSITE" id="PS00463">
    <property type="entry name" value="ZN2_CY6_FUNGAL_1"/>
    <property type="match status" value="1"/>
</dbReference>
<feature type="domain" description="Zn(2)-C6 fungal-type" evidence="9">
    <location>
        <begin position="94"/>
        <end position="123"/>
    </location>
</feature>
<evidence type="ECO:0000256" key="2">
    <source>
        <dbReference type="ARBA" id="ARBA00022833"/>
    </source>
</evidence>
<keyword evidence="5" id="KW-0804">Transcription</keyword>
<evidence type="ECO:0000259" key="9">
    <source>
        <dbReference type="PROSITE" id="PS50048"/>
    </source>
</evidence>
<dbReference type="GeneID" id="28988090"/>
<feature type="compositionally biased region" description="Basic and acidic residues" evidence="8">
    <location>
        <begin position="504"/>
        <end position="517"/>
    </location>
</feature>
<evidence type="ECO:0000256" key="7">
    <source>
        <dbReference type="ARBA" id="ARBA00040903"/>
    </source>
</evidence>
<proteinExistence type="predicted"/>
<gene>
    <name evidence="10" type="ORF">CC85DRAFT_87841</name>
</gene>
<feature type="compositionally biased region" description="Polar residues" evidence="8">
    <location>
        <begin position="170"/>
        <end position="181"/>
    </location>
</feature>
<protein>
    <recommendedName>
        <fullName evidence="7">Transcription activator of gluconeogenesis ERT1</fullName>
    </recommendedName>
</protein>
<dbReference type="Proteomes" id="UP000053611">
    <property type="component" value="Unassembled WGS sequence"/>
</dbReference>
<evidence type="ECO:0000313" key="11">
    <source>
        <dbReference type="Proteomes" id="UP000053611"/>
    </source>
</evidence>
<evidence type="ECO:0000256" key="5">
    <source>
        <dbReference type="ARBA" id="ARBA00023163"/>
    </source>
</evidence>
<dbReference type="RefSeq" id="XP_018282374.1">
    <property type="nucleotide sequence ID" value="XM_018427487.1"/>
</dbReference>
<dbReference type="InterPro" id="IPR036864">
    <property type="entry name" value="Zn2-C6_fun-type_DNA-bd_sf"/>
</dbReference>
<evidence type="ECO:0000256" key="3">
    <source>
        <dbReference type="ARBA" id="ARBA00023015"/>
    </source>
</evidence>
<feature type="compositionally biased region" description="Pro residues" evidence="8">
    <location>
        <begin position="191"/>
        <end position="206"/>
    </location>
</feature>
<keyword evidence="1" id="KW-0479">Metal-binding</keyword>